<protein>
    <submittedName>
        <fullName evidence="1">Uncharacterized protein</fullName>
    </submittedName>
</protein>
<proteinExistence type="predicted"/>
<dbReference type="EMBL" id="JAOPJF010000010">
    <property type="protein sequence ID" value="KAK1147885.1"/>
    <property type="molecule type" value="Genomic_DNA"/>
</dbReference>
<evidence type="ECO:0000313" key="1">
    <source>
        <dbReference type="EMBL" id="KAK1147885.1"/>
    </source>
</evidence>
<keyword evidence="2" id="KW-1185">Reference proteome</keyword>
<organism evidence="1 2">
    <name type="scientific">Aspergillus melleus</name>
    <dbReference type="NCBI Taxonomy" id="138277"/>
    <lineage>
        <taxon>Eukaryota</taxon>
        <taxon>Fungi</taxon>
        <taxon>Dikarya</taxon>
        <taxon>Ascomycota</taxon>
        <taxon>Pezizomycotina</taxon>
        <taxon>Eurotiomycetes</taxon>
        <taxon>Eurotiomycetidae</taxon>
        <taxon>Eurotiales</taxon>
        <taxon>Aspergillaceae</taxon>
        <taxon>Aspergillus</taxon>
        <taxon>Aspergillus subgen. Circumdati</taxon>
    </lineage>
</organism>
<reference evidence="1 2" key="1">
    <citation type="journal article" date="2023" name="ACS Omega">
        <title>Identification of the Neoaspergillic Acid Biosynthesis Gene Cluster by Establishing an In Vitro CRISPR-Ribonucleoprotein Genetic System in Aspergillus melleus.</title>
        <authorList>
            <person name="Yuan B."/>
            <person name="Grau M.F."/>
            <person name="Murata R.M."/>
            <person name="Torok T."/>
            <person name="Venkateswaran K."/>
            <person name="Stajich J.E."/>
            <person name="Wang C.C.C."/>
        </authorList>
    </citation>
    <scope>NUCLEOTIDE SEQUENCE [LARGE SCALE GENOMIC DNA]</scope>
    <source>
        <strain evidence="1 2">IMV 1140</strain>
    </source>
</reference>
<gene>
    <name evidence="1" type="ORF">N8T08_000400</name>
</gene>
<accession>A0ACC3BBM2</accession>
<name>A0ACC3BBM2_9EURO</name>
<sequence length="281" mass="30953">MEVSLHDIAYFLKVATGALSFDESTLYYVVEEDGNLIEKHWTGTELRDRVFISSGARSSPSAKYLLNGNTRRVFFPSADNTLQCAEYDDSEEEWTEVTLESEDSLIVHPDSLLSGCFDEHGQQLIFFQGPSGQLQGIRVQQTGECTAVPHFPVILESALVHTAFRTDSGAVHLLYIKDNNQIHDLKLDPTGSQWEGPIIPGYGFSDHEITNFTVTSTDEADQGLLGVSSEDKVIYVNPQGETSEVGQLDRERFAAVSSEECAGEIVRLATKAIKATAGTKR</sequence>
<dbReference type="Proteomes" id="UP001177260">
    <property type="component" value="Unassembled WGS sequence"/>
</dbReference>
<evidence type="ECO:0000313" key="2">
    <source>
        <dbReference type="Proteomes" id="UP001177260"/>
    </source>
</evidence>
<comment type="caution">
    <text evidence="1">The sequence shown here is derived from an EMBL/GenBank/DDBJ whole genome shotgun (WGS) entry which is preliminary data.</text>
</comment>